<keyword evidence="1" id="KW-0472">Membrane</keyword>
<keyword evidence="1" id="KW-1133">Transmembrane helix</keyword>
<dbReference type="Pfam" id="PF11219">
    <property type="entry name" value="DUF3014"/>
    <property type="match status" value="1"/>
</dbReference>
<reference evidence="2 3" key="1">
    <citation type="submission" date="2017-02" db="EMBL/GenBank/DDBJ databases">
        <title>Pseudoalteromonas ulvae TC14 Genome.</title>
        <authorList>
            <person name="Molmeret M."/>
        </authorList>
    </citation>
    <scope>NUCLEOTIDE SEQUENCE [LARGE SCALE GENOMIC DNA]</scope>
    <source>
        <strain evidence="2">TC14</strain>
    </source>
</reference>
<dbReference type="Proteomes" id="UP000194841">
    <property type="component" value="Unassembled WGS sequence"/>
</dbReference>
<protein>
    <recommendedName>
        <fullName evidence="4">DUF3014 domain-containing protein</fullName>
    </recommendedName>
</protein>
<dbReference type="InterPro" id="IPR021382">
    <property type="entry name" value="DUF3014"/>
</dbReference>
<keyword evidence="1" id="KW-0812">Transmembrane</keyword>
<evidence type="ECO:0000256" key="1">
    <source>
        <dbReference type="SAM" id="Phobius"/>
    </source>
</evidence>
<evidence type="ECO:0000313" key="2">
    <source>
        <dbReference type="EMBL" id="OUL58393.1"/>
    </source>
</evidence>
<dbReference type="AlphaFoldDB" id="A0A244CS05"/>
<keyword evidence="3" id="KW-1185">Reference proteome</keyword>
<name>A0A244CS05_PSEDV</name>
<evidence type="ECO:0008006" key="4">
    <source>
        <dbReference type="Google" id="ProtNLM"/>
    </source>
</evidence>
<organism evidence="2 3">
    <name type="scientific">Pseudoalteromonas ulvae</name>
    <dbReference type="NCBI Taxonomy" id="107327"/>
    <lineage>
        <taxon>Bacteria</taxon>
        <taxon>Pseudomonadati</taxon>
        <taxon>Pseudomonadota</taxon>
        <taxon>Gammaproteobacteria</taxon>
        <taxon>Alteromonadales</taxon>
        <taxon>Pseudoalteromonadaceae</taxon>
        <taxon>Pseudoalteromonas</taxon>
    </lineage>
</organism>
<accession>A0A244CS05</accession>
<gene>
    <name evidence="2" type="ORF">B1199_08665</name>
</gene>
<comment type="caution">
    <text evidence="2">The sequence shown here is derived from an EMBL/GenBank/DDBJ whole genome shotgun (WGS) entry which is preliminary data.</text>
</comment>
<sequence>MMSETNQTTTTKRTFYSLALVAVLAVLIFASVNLYLSMQQQAAQLTHSVAPNEAIIEPPVPEKQIVENKDESNSLPEYTKMEAPQAAEPNVSIDVPAIIIPPLDESDIKIKQVLTEFYTPQLLNLIVNDDIVRRVVVFVDNLAQGKLAQKHTPFIKPLEPFTAIEEDILTISPQSYQRYDPYVDLFVQIPPKQAVALYQQYSVLFDEAYQEIGYPDKSFTGTMREAIDLILATPVVTGNVPLIAQSVTYKFAYSEWEQLPAAQKQLLRMGPRNLKKLKAALKLIKQELPPEQQVEQ</sequence>
<feature type="transmembrane region" description="Helical" evidence="1">
    <location>
        <begin position="15"/>
        <end position="36"/>
    </location>
</feature>
<proteinExistence type="predicted"/>
<evidence type="ECO:0000313" key="3">
    <source>
        <dbReference type="Proteomes" id="UP000194841"/>
    </source>
</evidence>
<dbReference type="EMBL" id="MWPV01000002">
    <property type="protein sequence ID" value="OUL58393.1"/>
    <property type="molecule type" value="Genomic_DNA"/>
</dbReference>
<dbReference type="OrthoDB" id="5502479at2"/>